<dbReference type="InterPro" id="IPR011990">
    <property type="entry name" value="TPR-like_helical_dom_sf"/>
</dbReference>
<protein>
    <recommendedName>
        <fullName evidence="4">DYW domain-containing protein</fullName>
    </recommendedName>
</protein>
<dbReference type="InterPro" id="IPR046848">
    <property type="entry name" value="E_motif"/>
</dbReference>
<dbReference type="Pfam" id="PF20431">
    <property type="entry name" value="E_motif"/>
    <property type="match status" value="1"/>
</dbReference>
<dbReference type="GO" id="GO:0009451">
    <property type="term" value="P:RNA modification"/>
    <property type="evidence" value="ECO:0007669"/>
    <property type="project" value="InterPro"/>
</dbReference>
<sequence>MLFLGMHRIGVIANQFLYWNALTPCTSFKSLHRGMHQFGGNIINPIISVFLEKGFSEITNETVGKSLHAFCIKNYLRLSIFHTNTLINMYSKHGKFEAARCVFDEMPQRNEATWNTMISALVRVSLYSDAFLLLSQMRAQGFETSGFVIASLLTGCTGSGFMLHQGFQIHGLILKNGLLYNVYAGTALLNFYTSYGFHSSAHSLFDKMPEKNVVSWTSLMVGYSDNGNPMEVINLYHRMKHEDVKCNQNTFTTVITSCGSLENESLGLQVLGHVIKCGFEYDLSVSNSLISMFGNIGSIQDACYVFNQMSTRDTISWNSMISAYARNHSFKDSFHCFKFMRHLHEDLDPITLSALLSVCGSMDNLLYGSAVHGLVHKLGFDINLSLCNTLLLFYSETGKLKDMVKLFEEMPDKDLISWNTIISGYIQEGVHLDALKVFVKMLQRQRPVNHVTFSSALSACSNHDFLAEAKILHALVFTSGFHGNLIVGNALVTMYGKQKMMWQAEKVFERMPEKDLVTWNTLIGGYTECEQPNQTIKAFNFMRKQNEPINYITLIQVLSSCVTPNQLFSHGKPLHGYVILSGFDSDDYVKNSLITMYGKCNDLDSSTCIFNGFVNKDYVSWNAFLAANAHGHGEEVLKRFTEMKKNGIHLDQFTLSSALSAASNLSALEEGQQIHGLTFKSGFDSHQYVATAVTDMYGKCGEINDVMKMLPEAKIRPIVLWNILISSFARQGLFQEAIEAFHEMVKMGFKPDHVTFVSLLSACSHGGLVKEGLEYYSLMTTKFGVPIGIEHCVCIIDLLGRSGKLLEAEIFIKEMPVPPNDFVWRSLLAACRIHGNLELGKQALKHLLESNPLDDSAFVLYSNVCASVGKWDFVHDVRSEMEFGNVKKKPACSWIKMKRKVSCFAIGDKSHPESGKIYGKLDEIKKMVKESGYVCDMKFALQDIDEEQKEDHLWKHSERLALAYGLISTPEGLDLQIFKNLRVCGDCHEVFKFVSEIVRRKIILRDPFRFHHFRDGKCSCGDYW</sequence>
<organism evidence="5 6">
    <name type="scientific">Lactuca saligna</name>
    <name type="common">Willowleaf lettuce</name>
    <dbReference type="NCBI Taxonomy" id="75948"/>
    <lineage>
        <taxon>Eukaryota</taxon>
        <taxon>Viridiplantae</taxon>
        <taxon>Streptophyta</taxon>
        <taxon>Embryophyta</taxon>
        <taxon>Tracheophyta</taxon>
        <taxon>Spermatophyta</taxon>
        <taxon>Magnoliopsida</taxon>
        <taxon>eudicotyledons</taxon>
        <taxon>Gunneridae</taxon>
        <taxon>Pentapetalae</taxon>
        <taxon>asterids</taxon>
        <taxon>campanulids</taxon>
        <taxon>Asterales</taxon>
        <taxon>Asteraceae</taxon>
        <taxon>Cichorioideae</taxon>
        <taxon>Cichorieae</taxon>
        <taxon>Lactucinae</taxon>
        <taxon>Lactuca</taxon>
    </lineage>
</organism>
<reference evidence="5" key="1">
    <citation type="submission" date="2023-04" db="EMBL/GenBank/DDBJ databases">
        <authorList>
            <person name="Vijverberg K."/>
            <person name="Xiong W."/>
            <person name="Schranz E."/>
        </authorList>
    </citation>
    <scope>NUCLEOTIDE SEQUENCE</scope>
</reference>
<accession>A0AA35ZN82</accession>
<evidence type="ECO:0000256" key="3">
    <source>
        <dbReference type="PROSITE-ProRule" id="PRU00708"/>
    </source>
</evidence>
<keyword evidence="6" id="KW-1185">Reference proteome</keyword>
<dbReference type="GO" id="GO:0008270">
    <property type="term" value="F:zinc ion binding"/>
    <property type="evidence" value="ECO:0007669"/>
    <property type="project" value="InterPro"/>
</dbReference>
<dbReference type="FunFam" id="1.25.40.10:FF:000073">
    <property type="entry name" value="Pentatricopeptide repeat-containing protein chloroplastic"/>
    <property type="match status" value="3"/>
</dbReference>
<dbReference type="Proteomes" id="UP001177003">
    <property type="component" value="Chromosome 7"/>
</dbReference>
<dbReference type="Gene3D" id="1.25.40.10">
    <property type="entry name" value="Tetratricopeptide repeat domain"/>
    <property type="match status" value="7"/>
</dbReference>
<dbReference type="Pfam" id="PF13041">
    <property type="entry name" value="PPR_2"/>
    <property type="match status" value="3"/>
</dbReference>
<evidence type="ECO:0000259" key="4">
    <source>
        <dbReference type="Pfam" id="PF14432"/>
    </source>
</evidence>
<comment type="similarity">
    <text evidence="1">Belongs to the PPR family. PCMP-H subfamily.</text>
</comment>
<dbReference type="PANTHER" id="PTHR47926:SF506">
    <property type="entry name" value="TETRATRICOPEPTIDE REPEAT-LIKE SUPERFAMILY PROTEIN ISOFORM 1"/>
    <property type="match status" value="1"/>
</dbReference>
<dbReference type="PROSITE" id="PS51375">
    <property type="entry name" value="PPR"/>
    <property type="match status" value="7"/>
</dbReference>
<dbReference type="InterPro" id="IPR046960">
    <property type="entry name" value="PPR_At4g14850-like_plant"/>
</dbReference>
<dbReference type="InterPro" id="IPR032867">
    <property type="entry name" value="DYW_dom"/>
</dbReference>
<evidence type="ECO:0000313" key="5">
    <source>
        <dbReference type="EMBL" id="CAI9295293.1"/>
    </source>
</evidence>
<feature type="repeat" description="PPR" evidence="3">
    <location>
        <begin position="212"/>
        <end position="246"/>
    </location>
</feature>
<dbReference type="Pfam" id="PF01535">
    <property type="entry name" value="PPR"/>
    <property type="match status" value="7"/>
</dbReference>
<feature type="repeat" description="PPR" evidence="3">
    <location>
        <begin position="414"/>
        <end position="448"/>
    </location>
</feature>
<feature type="repeat" description="PPR" evidence="3">
    <location>
        <begin position="313"/>
        <end position="347"/>
    </location>
</feature>
<name>A0AA35ZN82_LACSI</name>
<dbReference type="InterPro" id="IPR002885">
    <property type="entry name" value="PPR_rpt"/>
</dbReference>
<dbReference type="GO" id="GO:0003723">
    <property type="term" value="F:RNA binding"/>
    <property type="evidence" value="ECO:0007669"/>
    <property type="project" value="InterPro"/>
</dbReference>
<evidence type="ECO:0000256" key="1">
    <source>
        <dbReference type="ARBA" id="ARBA00006643"/>
    </source>
</evidence>
<gene>
    <name evidence="5" type="ORF">LSALG_LOCUS34240</name>
</gene>
<evidence type="ECO:0000256" key="2">
    <source>
        <dbReference type="ARBA" id="ARBA00022737"/>
    </source>
</evidence>
<evidence type="ECO:0000313" key="6">
    <source>
        <dbReference type="Proteomes" id="UP001177003"/>
    </source>
</evidence>
<feature type="domain" description="DYW" evidence="4">
    <location>
        <begin position="932"/>
        <end position="1024"/>
    </location>
</feature>
<feature type="repeat" description="PPR" evidence="3">
    <location>
        <begin position="717"/>
        <end position="751"/>
    </location>
</feature>
<dbReference type="AlphaFoldDB" id="A0AA35ZN82"/>
<dbReference type="FunFam" id="1.25.40.10:FF:000381">
    <property type="entry name" value="Pentatricopeptide repeat-containing protein"/>
    <property type="match status" value="1"/>
</dbReference>
<dbReference type="FunFam" id="1.25.40.10:FF:000351">
    <property type="entry name" value="Pentatricopeptide repeat-containing protein"/>
    <property type="match status" value="1"/>
</dbReference>
<keyword evidence="2" id="KW-0677">Repeat</keyword>
<dbReference type="Pfam" id="PF14432">
    <property type="entry name" value="DYW_deaminase"/>
    <property type="match status" value="1"/>
</dbReference>
<feature type="repeat" description="PPR" evidence="3">
    <location>
        <begin position="110"/>
        <end position="144"/>
    </location>
</feature>
<feature type="repeat" description="PPR" evidence="3">
    <location>
        <begin position="79"/>
        <end position="109"/>
    </location>
</feature>
<feature type="repeat" description="PPR" evidence="3">
    <location>
        <begin position="515"/>
        <end position="549"/>
    </location>
</feature>
<dbReference type="PANTHER" id="PTHR47926">
    <property type="entry name" value="PENTATRICOPEPTIDE REPEAT-CONTAINING PROTEIN"/>
    <property type="match status" value="1"/>
</dbReference>
<dbReference type="NCBIfam" id="TIGR00756">
    <property type="entry name" value="PPR"/>
    <property type="match status" value="6"/>
</dbReference>
<proteinExistence type="inferred from homology"/>
<dbReference type="FunFam" id="1.25.40.10:FF:000288">
    <property type="entry name" value="Pentatricopeptide repeat-containing protein At4g02750"/>
    <property type="match status" value="1"/>
</dbReference>
<dbReference type="EMBL" id="OX465083">
    <property type="protein sequence ID" value="CAI9295293.1"/>
    <property type="molecule type" value="Genomic_DNA"/>
</dbReference>